<accession>A0ABW3ID49</accession>
<organism evidence="2 3">
    <name type="scientific">Salinimicrobium gaetbulicola</name>
    <dbReference type="NCBI Taxonomy" id="999702"/>
    <lineage>
        <taxon>Bacteria</taxon>
        <taxon>Pseudomonadati</taxon>
        <taxon>Bacteroidota</taxon>
        <taxon>Flavobacteriia</taxon>
        <taxon>Flavobacteriales</taxon>
        <taxon>Flavobacteriaceae</taxon>
        <taxon>Salinimicrobium</taxon>
    </lineage>
</organism>
<reference evidence="3" key="1">
    <citation type="journal article" date="2019" name="Int. J. Syst. Evol. Microbiol.">
        <title>The Global Catalogue of Microorganisms (GCM) 10K type strain sequencing project: providing services to taxonomists for standard genome sequencing and annotation.</title>
        <authorList>
            <consortium name="The Broad Institute Genomics Platform"/>
            <consortium name="The Broad Institute Genome Sequencing Center for Infectious Disease"/>
            <person name="Wu L."/>
            <person name="Ma J."/>
        </authorList>
    </citation>
    <scope>NUCLEOTIDE SEQUENCE [LARGE SCALE GENOMIC DNA]</scope>
    <source>
        <strain evidence="3">CCUG 60898</strain>
    </source>
</reference>
<name>A0ABW3ID49_9FLAO</name>
<sequence length="157" mass="18381">MKKLFFLSLLFCSLTGYSQEFSSEEGFYIGKREVTPSLSFLSEKVPASKFTLMEVNFKKNEKREVNMMAVMERERYERESAYIELENPAPRLGKFETGVIQFSNEVRFHDRGSNYDIYTGKTKNPAYKEMRTGLFHGHYSPFTGRSYTTPVQDPYLR</sequence>
<evidence type="ECO:0000313" key="2">
    <source>
        <dbReference type="EMBL" id="MFD0975790.1"/>
    </source>
</evidence>
<dbReference type="EMBL" id="JBHTJP010000032">
    <property type="protein sequence ID" value="MFD0975790.1"/>
    <property type="molecule type" value="Genomic_DNA"/>
</dbReference>
<feature type="chain" id="PRO_5046793468" evidence="1">
    <location>
        <begin position="19"/>
        <end position="157"/>
    </location>
</feature>
<evidence type="ECO:0000256" key="1">
    <source>
        <dbReference type="SAM" id="SignalP"/>
    </source>
</evidence>
<protein>
    <submittedName>
        <fullName evidence="2">Uncharacterized protein</fullName>
    </submittedName>
</protein>
<dbReference type="RefSeq" id="WP_380736829.1">
    <property type="nucleotide sequence ID" value="NZ_JBHTJP010000032.1"/>
</dbReference>
<comment type="caution">
    <text evidence="2">The sequence shown here is derived from an EMBL/GenBank/DDBJ whole genome shotgun (WGS) entry which is preliminary data.</text>
</comment>
<evidence type="ECO:0000313" key="3">
    <source>
        <dbReference type="Proteomes" id="UP001597100"/>
    </source>
</evidence>
<keyword evidence="3" id="KW-1185">Reference proteome</keyword>
<gene>
    <name evidence="2" type="ORF">ACFQ1G_03205</name>
</gene>
<dbReference type="Proteomes" id="UP001597100">
    <property type="component" value="Unassembled WGS sequence"/>
</dbReference>
<feature type="signal peptide" evidence="1">
    <location>
        <begin position="1"/>
        <end position="18"/>
    </location>
</feature>
<keyword evidence="1" id="KW-0732">Signal</keyword>
<proteinExistence type="predicted"/>